<protein>
    <submittedName>
        <fullName evidence="1">Uncharacterized protein</fullName>
    </submittedName>
</protein>
<name>A0A0D2NGD5_HYPSF</name>
<keyword evidence="2" id="KW-1185">Reference proteome</keyword>
<gene>
    <name evidence="1" type="ORF">HYPSUDRAFT_71855</name>
</gene>
<sequence length="143" mass="16300">MTTQRKTGAEWTVLGAPCVLTTTSAATTHCRRTRQDIKIHLPIYQVRFLDHTNTYPTRVTPQIGAVLIHKYPSPRRAPNRLSDIGGRTRRTVCRELVGQFEGTGRHEKYYKKGPTLRRYAQQQILCTSMNFELPKSSSGIDKL</sequence>
<organism evidence="1 2">
    <name type="scientific">Hypholoma sublateritium (strain FD-334 SS-4)</name>
    <dbReference type="NCBI Taxonomy" id="945553"/>
    <lineage>
        <taxon>Eukaryota</taxon>
        <taxon>Fungi</taxon>
        <taxon>Dikarya</taxon>
        <taxon>Basidiomycota</taxon>
        <taxon>Agaricomycotina</taxon>
        <taxon>Agaricomycetes</taxon>
        <taxon>Agaricomycetidae</taxon>
        <taxon>Agaricales</taxon>
        <taxon>Agaricineae</taxon>
        <taxon>Strophariaceae</taxon>
        <taxon>Hypholoma</taxon>
    </lineage>
</organism>
<evidence type="ECO:0000313" key="1">
    <source>
        <dbReference type="EMBL" id="KJA15691.1"/>
    </source>
</evidence>
<proteinExistence type="predicted"/>
<evidence type="ECO:0000313" key="2">
    <source>
        <dbReference type="Proteomes" id="UP000054270"/>
    </source>
</evidence>
<accession>A0A0D2NGD5</accession>
<dbReference type="EMBL" id="KN817637">
    <property type="protein sequence ID" value="KJA15691.1"/>
    <property type="molecule type" value="Genomic_DNA"/>
</dbReference>
<dbReference type="Proteomes" id="UP000054270">
    <property type="component" value="Unassembled WGS sequence"/>
</dbReference>
<reference evidence="2" key="1">
    <citation type="submission" date="2014-04" db="EMBL/GenBank/DDBJ databases">
        <title>Evolutionary Origins and Diversification of the Mycorrhizal Mutualists.</title>
        <authorList>
            <consortium name="DOE Joint Genome Institute"/>
            <consortium name="Mycorrhizal Genomics Consortium"/>
            <person name="Kohler A."/>
            <person name="Kuo A."/>
            <person name="Nagy L.G."/>
            <person name="Floudas D."/>
            <person name="Copeland A."/>
            <person name="Barry K.W."/>
            <person name="Cichocki N."/>
            <person name="Veneault-Fourrey C."/>
            <person name="LaButti K."/>
            <person name="Lindquist E.A."/>
            <person name="Lipzen A."/>
            <person name="Lundell T."/>
            <person name="Morin E."/>
            <person name="Murat C."/>
            <person name="Riley R."/>
            <person name="Ohm R."/>
            <person name="Sun H."/>
            <person name="Tunlid A."/>
            <person name="Henrissat B."/>
            <person name="Grigoriev I.V."/>
            <person name="Hibbett D.S."/>
            <person name="Martin F."/>
        </authorList>
    </citation>
    <scope>NUCLEOTIDE SEQUENCE [LARGE SCALE GENOMIC DNA]</scope>
    <source>
        <strain evidence="2">FD-334 SS-4</strain>
    </source>
</reference>
<dbReference type="AlphaFoldDB" id="A0A0D2NGD5"/>